<dbReference type="Pfam" id="PF01590">
    <property type="entry name" value="GAF"/>
    <property type="match status" value="1"/>
</dbReference>
<evidence type="ECO:0000259" key="7">
    <source>
        <dbReference type="PROSITE" id="PS50112"/>
    </source>
</evidence>
<dbReference type="AlphaFoldDB" id="A1AME4"/>
<dbReference type="Gene3D" id="1.10.10.60">
    <property type="entry name" value="Homeodomain-like"/>
    <property type="match status" value="1"/>
</dbReference>
<proteinExistence type="predicted"/>
<dbReference type="Pfam" id="PF00158">
    <property type="entry name" value="Sigma54_activat"/>
    <property type="match status" value="1"/>
</dbReference>
<dbReference type="PROSITE" id="PS50045">
    <property type="entry name" value="SIGMA54_INTERACT_4"/>
    <property type="match status" value="1"/>
</dbReference>
<dbReference type="FunFam" id="3.40.50.300:FF:000006">
    <property type="entry name" value="DNA-binding transcriptional regulator NtrC"/>
    <property type="match status" value="1"/>
</dbReference>
<protein>
    <submittedName>
        <fullName evidence="8">GAF modulated sigma54 specific transcriptional regulator, Fis family</fullName>
    </submittedName>
</protein>
<dbReference type="InterPro" id="IPR003593">
    <property type="entry name" value="AAA+_ATPase"/>
</dbReference>
<dbReference type="RefSeq" id="WP_011734824.1">
    <property type="nucleotide sequence ID" value="NC_008609.1"/>
</dbReference>
<keyword evidence="1" id="KW-0547">Nucleotide-binding</keyword>
<dbReference type="SUPFAM" id="SSF46689">
    <property type="entry name" value="Homeodomain-like"/>
    <property type="match status" value="1"/>
</dbReference>
<dbReference type="InterPro" id="IPR025944">
    <property type="entry name" value="Sigma_54_int_dom_CS"/>
</dbReference>
<dbReference type="KEGG" id="ppd:Ppro_0885"/>
<dbReference type="PRINTS" id="PR01590">
    <property type="entry name" value="HTHFIS"/>
</dbReference>
<evidence type="ECO:0000256" key="1">
    <source>
        <dbReference type="ARBA" id="ARBA00022741"/>
    </source>
</evidence>
<dbReference type="PANTHER" id="PTHR32071:SF57">
    <property type="entry name" value="C4-DICARBOXYLATE TRANSPORT TRANSCRIPTIONAL REGULATORY PROTEIN DCTD"/>
    <property type="match status" value="1"/>
</dbReference>
<evidence type="ECO:0000313" key="9">
    <source>
        <dbReference type="Proteomes" id="UP000006732"/>
    </source>
</evidence>
<organism evidence="8 9">
    <name type="scientific">Pelobacter propionicus (strain DSM 2379 / NBRC 103807 / OttBd1)</name>
    <dbReference type="NCBI Taxonomy" id="338966"/>
    <lineage>
        <taxon>Bacteria</taxon>
        <taxon>Pseudomonadati</taxon>
        <taxon>Thermodesulfobacteriota</taxon>
        <taxon>Desulfuromonadia</taxon>
        <taxon>Desulfuromonadales</taxon>
        <taxon>Desulfuromonadaceae</taxon>
        <taxon>Pelobacter</taxon>
    </lineage>
</organism>
<evidence type="ECO:0000256" key="3">
    <source>
        <dbReference type="ARBA" id="ARBA00023015"/>
    </source>
</evidence>
<feature type="domain" description="PAS" evidence="7">
    <location>
        <begin position="221"/>
        <end position="266"/>
    </location>
</feature>
<dbReference type="GO" id="GO:0006355">
    <property type="term" value="P:regulation of DNA-templated transcription"/>
    <property type="evidence" value="ECO:0007669"/>
    <property type="project" value="InterPro"/>
</dbReference>
<keyword evidence="4" id="KW-0238">DNA-binding</keyword>
<feature type="domain" description="Sigma-54 factor interaction" evidence="6">
    <location>
        <begin position="348"/>
        <end position="578"/>
    </location>
</feature>
<dbReference type="PROSITE" id="PS50112">
    <property type="entry name" value="PAS"/>
    <property type="match status" value="1"/>
</dbReference>
<dbReference type="Pfam" id="PF00989">
    <property type="entry name" value="PAS"/>
    <property type="match status" value="1"/>
</dbReference>
<dbReference type="InterPro" id="IPR013767">
    <property type="entry name" value="PAS_fold"/>
</dbReference>
<reference evidence="8 9" key="1">
    <citation type="submission" date="2006-10" db="EMBL/GenBank/DDBJ databases">
        <title>Complete sequence of chromosome of Pelobacter propionicus DSM 2379.</title>
        <authorList>
            <consortium name="US DOE Joint Genome Institute"/>
            <person name="Copeland A."/>
            <person name="Lucas S."/>
            <person name="Lapidus A."/>
            <person name="Barry K."/>
            <person name="Detter J.C."/>
            <person name="Glavina del Rio T."/>
            <person name="Hammon N."/>
            <person name="Israni S."/>
            <person name="Dalin E."/>
            <person name="Tice H."/>
            <person name="Pitluck S."/>
            <person name="Saunders E."/>
            <person name="Brettin T."/>
            <person name="Bruce D."/>
            <person name="Han C."/>
            <person name="Tapia R."/>
            <person name="Schmutz J."/>
            <person name="Larimer F."/>
            <person name="Land M."/>
            <person name="Hauser L."/>
            <person name="Kyrpides N."/>
            <person name="Kim E."/>
            <person name="Lovley D."/>
            <person name="Richardson P."/>
        </authorList>
    </citation>
    <scope>NUCLEOTIDE SEQUENCE [LARGE SCALE GENOMIC DNA]</scope>
    <source>
        <strain evidence="9">DSM 2379 / NBRC 103807 / OttBd1</strain>
    </source>
</reference>
<dbReference type="eggNOG" id="COG3284">
    <property type="taxonomic scope" value="Bacteria"/>
</dbReference>
<dbReference type="InterPro" id="IPR029016">
    <property type="entry name" value="GAF-like_dom_sf"/>
</dbReference>
<dbReference type="PROSITE" id="PS00688">
    <property type="entry name" value="SIGMA54_INTERACT_3"/>
    <property type="match status" value="1"/>
</dbReference>
<dbReference type="InterPro" id="IPR000014">
    <property type="entry name" value="PAS"/>
</dbReference>
<gene>
    <name evidence="8" type="ordered locus">Ppro_0885</name>
</gene>
<evidence type="ECO:0000256" key="2">
    <source>
        <dbReference type="ARBA" id="ARBA00022840"/>
    </source>
</evidence>
<dbReference type="Proteomes" id="UP000006732">
    <property type="component" value="Chromosome"/>
</dbReference>
<dbReference type="SUPFAM" id="SSF55785">
    <property type="entry name" value="PYP-like sensor domain (PAS domain)"/>
    <property type="match status" value="1"/>
</dbReference>
<dbReference type="Gene3D" id="3.30.450.20">
    <property type="entry name" value="PAS domain"/>
    <property type="match status" value="1"/>
</dbReference>
<dbReference type="GO" id="GO:0005524">
    <property type="term" value="F:ATP binding"/>
    <property type="evidence" value="ECO:0007669"/>
    <property type="project" value="UniProtKB-KW"/>
</dbReference>
<evidence type="ECO:0000313" key="8">
    <source>
        <dbReference type="EMBL" id="ABK98514.1"/>
    </source>
</evidence>
<dbReference type="Gene3D" id="3.30.450.40">
    <property type="match status" value="1"/>
</dbReference>
<sequence>MQDNHTIPQTLTVLEQTWNRYVQNEVIEIHRIRPEVANSWQRCRNYKVNPYDIGDQAVNQLELRERLHRNHHLVKIARSAMENLYTFVRGSGFEIVLSDQHAYLLEVVGDRDIISKGTKVQLCPGGNWHESSKGTNAIGTALMEKQPVQILAWEHFCRPNHFLTCSAAPIFDPEGEIVGVLNISGDYRYANAHTLGMVVAAVNAIEKQLCLHKVTSKLYISYKYSQTLLESISDGIVSVNNSGIIAEMNSSGGKIFGINHQAAKGKHINTVMRQQAPILSLLATGEGYRDREILLENQGKKVFSSATLLLDDSGNTIGAVAVLRQARDALKSRRAQHSSLPRYSFDDIIGESPAISEAKEWARIAANSGSTILLSGESGTGKELFAQSIHNVSSFRNGPFIAINCAAIPEALVESELFGYAEGTFTGAKKGGSPGKFESADRGTLFLDEIGDMPLTVQAKVLRVIQEKKISRVGSSEERQVEIRIIASTHKNLRTEVLNGNFREDLFYRLNVLVVQVPPLRDRGGDIPLVACHLVEKISARMGKQRIVGEDAFWGKLASHNWPGNVRELENAIEQAVVRSDDSGVLLARHLTFDVVESVAPTGGRAEIVSLTEMEKQAITAALHLYDGNIQKAASKLGIGRNTLYRKIREYGIAHAGSQVH</sequence>
<dbReference type="GO" id="GO:0043565">
    <property type="term" value="F:sequence-specific DNA binding"/>
    <property type="evidence" value="ECO:0007669"/>
    <property type="project" value="InterPro"/>
</dbReference>
<dbReference type="Gene3D" id="3.40.50.300">
    <property type="entry name" value="P-loop containing nucleotide triphosphate hydrolases"/>
    <property type="match status" value="1"/>
</dbReference>
<keyword evidence="9" id="KW-1185">Reference proteome</keyword>
<keyword evidence="5" id="KW-0804">Transcription</keyword>
<dbReference type="InterPro" id="IPR025662">
    <property type="entry name" value="Sigma_54_int_dom_ATP-bd_1"/>
</dbReference>
<keyword evidence="3" id="KW-0805">Transcription regulation</keyword>
<dbReference type="Gene3D" id="1.10.8.60">
    <property type="match status" value="1"/>
</dbReference>
<dbReference type="SUPFAM" id="SSF52540">
    <property type="entry name" value="P-loop containing nucleoside triphosphate hydrolases"/>
    <property type="match status" value="1"/>
</dbReference>
<dbReference type="CDD" id="cd00009">
    <property type="entry name" value="AAA"/>
    <property type="match status" value="1"/>
</dbReference>
<dbReference type="PANTHER" id="PTHR32071">
    <property type="entry name" value="TRANSCRIPTIONAL REGULATORY PROTEIN"/>
    <property type="match status" value="1"/>
</dbReference>
<dbReference type="SMART" id="SM00382">
    <property type="entry name" value="AAA"/>
    <property type="match status" value="1"/>
</dbReference>
<dbReference type="InterPro" id="IPR009057">
    <property type="entry name" value="Homeodomain-like_sf"/>
</dbReference>
<keyword evidence="2" id="KW-0067">ATP-binding</keyword>
<dbReference type="Pfam" id="PF25601">
    <property type="entry name" value="AAA_lid_14"/>
    <property type="match status" value="1"/>
</dbReference>
<accession>A1AME4</accession>
<dbReference type="InterPro" id="IPR002078">
    <property type="entry name" value="Sigma_54_int"/>
</dbReference>
<dbReference type="InterPro" id="IPR058031">
    <property type="entry name" value="AAA_lid_NorR"/>
</dbReference>
<evidence type="ECO:0000256" key="5">
    <source>
        <dbReference type="ARBA" id="ARBA00023163"/>
    </source>
</evidence>
<dbReference type="InterPro" id="IPR027417">
    <property type="entry name" value="P-loop_NTPase"/>
</dbReference>
<dbReference type="InterPro" id="IPR035965">
    <property type="entry name" value="PAS-like_dom_sf"/>
</dbReference>
<evidence type="ECO:0000256" key="4">
    <source>
        <dbReference type="ARBA" id="ARBA00023125"/>
    </source>
</evidence>
<dbReference type="InterPro" id="IPR002197">
    <property type="entry name" value="HTH_Fis"/>
</dbReference>
<name>A1AME4_PELPD</name>
<dbReference type="OrthoDB" id="9814761at2"/>
<dbReference type="HOGENOM" id="CLU_000445_8_12_7"/>
<dbReference type="InterPro" id="IPR003018">
    <property type="entry name" value="GAF"/>
</dbReference>
<dbReference type="PROSITE" id="PS00675">
    <property type="entry name" value="SIGMA54_INTERACT_1"/>
    <property type="match status" value="1"/>
</dbReference>
<dbReference type="EMBL" id="CP000482">
    <property type="protein sequence ID" value="ABK98514.1"/>
    <property type="molecule type" value="Genomic_DNA"/>
</dbReference>
<evidence type="ECO:0000259" key="6">
    <source>
        <dbReference type="PROSITE" id="PS50045"/>
    </source>
</evidence>
<dbReference type="SUPFAM" id="SSF55781">
    <property type="entry name" value="GAF domain-like"/>
    <property type="match status" value="1"/>
</dbReference>
<dbReference type="Pfam" id="PF02954">
    <property type="entry name" value="HTH_8"/>
    <property type="match status" value="1"/>
</dbReference>